<protein>
    <submittedName>
        <fullName evidence="2">Protein kinase</fullName>
    </submittedName>
</protein>
<dbReference type="RefSeq" id="WP_259450713.1">
    <property type="nucleotide sequence ID" value="NZ_CP119520.1"/>
</dbReference>
<keyword evidence="3" id="KW-1185">Reference proteome</keyword>
<dbReference type="Pfam" id="PF00069">
    <property type="entry name" value="Pkinase"/>
    <property type="match status" value="1"/>
</dbReference>
<dbReference type="EMBL" id="JANUHC010000007">
    <property type="protein sequence ID" value="MCS0631661.1"/>
    <property type="molecule type" value="Genomic_DNA"/>
</dbReference>
<organism evidence="2 3">
    <name type="scientific">Telluria mixta</name>
    <dbReference type="NCBI Taxonomy" id="34071"/>
    <lineage>
        <taxon>Bacteria</taxon>
        <taxon>Pseudomonadati</taxon>
        <taxon>Pseudomonadota</taxon>
        <taxon>Betaproteobacteria</taxon>
        <taxon>Burkholderiales</taxon>
        <taxon>Oxalobacteraceae</taxon>
        <taxon>Telluria group</taxon>
        <taxon>Telluria</taxon>
    </lineage>
</organism>
<dbReference type="InterPro" id="IPR008271">
    <property type="entry name" value="Ser/Thr_kinase_AS"/>
</dbReference>
<name>A0ABT2C2Q1_9BURK</name>
<sequence>MPGLYLQGVNAPPEIRDHLILLSKNIEFTREDVKAGNGMVFFGVNKVLGREIALKFYYWGGDKEYHAEPKQLSAIRAPNVLEILDAGLLDHEWAYFQTPTCPHGDLDDVLERTSIGNLAAIDFTAQILTGLSHLHAQNYVHRDLKPANVYVSDAQVAIIGDFGSVQKIPEGASSVPACGHSLLYRPPEAFGEDKSYGVTGDIYQAGMILFQLLGGYLPYEDLAYLNPKQRDELSTIKNPADQCFFVDKCISEIICSGKILDYKKMPPWVPEELKKVIKKACHLNPEKRFKTTAAFLAKLREVRPSVLDWRAEDGDPILTGPISYKIVKKGAEYGVQKRKIGEWRADNSFGEGAMDQLVAAVSLHVAGN</sequence>
<gene>
    <name evidence="2" type="ORF">NX786_20245</name>
</gene>
<reference evidence="2" key="1">
    <citation type="submission" date="2022-08" db="EMBL/GenBank/DDBJ databases">
        <title>Reclassification of Massilia species as members of the genera Telluria, Duganella, Pseudoduganella, Mokoshia gen. nov. and Zemynaea gen. nov. using orthogonal and non-orthogonal genome-based approaches.</title>
        <authorList>
            <person name="Bowman J.P."/>
        </authorList>
    </citation>
    <scope>NUCLEOTIDE SEQUENCE</scope>
    <source>
        <strain evidence="2">LMG 11547</strain>
    </source>
</reference>
<dbReference type="PROSITE" id="PS00108">
    <property type="entry name" value="PROTEIN_KINASE_ST"/>
    <property type="match status" value="1"/>
</dbReference>
<dbReference type="SUPFAM" id="SSF56112">
    <property type="entry name" value="Protein kinase-like (PK-like)"/>
    <property type="match status" value="1"/>
</dbReference>
<keyword evidence="2" id="KW-0808">Transferase</keyword>
<evidence type="ECO:0000313" key="3">
    <source>
        <dbReference type="Proteomes" id="UP001165263"/>
    </source>
</evidence>
<dbReference type="Gene3D" id="1.10.510.10">
    <property type="entry name" value="Transferase(Phosphotransferase) domain 1"/>
    <property type="match status" value="1"/>
</dbReference>
<dbReference type="PANTHER" id="PTHR44167:SF30">
    <property type="entry name" value="PHOSPHORYLASE KINASE"/>
    <property type="match status" value="1"/>
</dbReference>
<dbReference type="PROSITE" id="PS50011">
    <property type="entry name" value="PROTEIN_KINASE_DOM"/>
    <property type="match status" value="1"/>
</dbReference>
<feature type="domain" description="Protein kinase" evidence="1">
    <location>
        <begin position="26"/>
        <end position="306"/>
    </location>
</feature>
<dbReference type="GO" id="GO:0016301">
    <property type="term" value="F:kinase activity"/>
    <property type="evidence" value="ECO:0007669"/>
    <property type="project" value="UniProtKB-KW"/>
</dbReference>
<dbReference type="Proteomes" id="UP001165263">
    <property type="component" value="Unassembled WGS sequence"/>
</dbReference>
<proteinExistence type="predicted"/>
<keyword evidence="2" id="KW-0418">Kinase</keyword>
<dbReference type="SMART" id="SM00220">
    <property type="entry name" value="S_TKc"/>
    <property type="match status" value="1"/>
</dbReference>
<dbReference type="InterPro" id="IPR011009">
    <property type="entry name" value="Kinase-like_dom_sf"/>
</dbReference>
<evidence type="ECO:0000313" key="2">
    <source>
        <dbReference type="EMBL" id="MCS0631661.1"/>
    </source>
</evidence>
<accession>A0ABT2C2Q1</accession>
<dbReference type="PANTHER" id="PTHR44167">
    <property type="entry name" value="OVARIAN-SPECIFIC SERINE/THREONINE-PROTEIN KINASE LOK-RELATED"/>
    <property type="match status" value="1"/>
</dbReference>
<comment type="caution">
    <text evidence="2">The sequence shown here is derived from an EMBL/GenBank/DDBJ whole genome shotgun (WGS) entry which is preliminary data.</text>
</comment>
<evidence type="ECO:0000259" key="1">
    <source>
        <dbReference type="PROSITE" id="PS50011"/>
    </source>
</evidence>
<dbReference type="InterPro" id="IPR000719">
    <property type="entry name" value="Prot_kinase_dom"/>
</dbReference>